<evidence type="ECO:0000256" key="2">
    <source>
        <dbReference type="ARBA" id="ARBA00022908"/>
    </source>
</evidence>
<organism evidence="8 9">
    <name type="scientific">Sulfuritortus calidifontis</name>
    <dbReference type="NCBI Taxonomy" id="1914471"/>
    <lineage>
        <taxon>Bacteria</taxon>
        <taxon>Pseudomonadati</taxon>
        <taxon>Pseudomonadota</taxon>
        <taxon>Betaproteobacteria</taxon>
        <taxon>Nitrosomonadales</taxon>
        <taxon>Thiobacillaceae</taxon>
        <taxon>Sulfuritortus</taxon>
    </lineage>
</organism>
<dbReference type="PANTHER" id="PTHR30349">
    <property type="entry name" value="PHAGE INTEGRASE-RELATED"/>
    <property type="match status" value="1"/>
</dbReference>
<dbReference type="GO" id="GO:0015074">
    <property type="term" value="P:DNA integration"/>
    <property type="evidence" value="ECO:0007669"/>
    <property type="project" value="UniProtKB-KW"/>
</dbReference>
<feature type="domain" description="Tyr recombinase" evidence="6">
    <location>
        <begin position="155"/>
        <end position="323"/>
    </location>
</feature>
<name>A0A4R3JUI5_9PROT</name>
<reference evidence="8 9" key="1">
    <citation type="submission" date="2019-03" db="EMBL/GenBank/DDBJ databases">
        <title>Genomic Encyclopedia of Type Strains, Phase IV (KMG-IV): sequencing the most valuable type-strain genomes for metagenomic binning, comparative biology and taxonomic classification.</title>
        <authorList>
            <person name="Goeker M."/>
        </authorList>
    </citation>
    <scope>NUCLEOTIDE SEQUENCE [LARGE SCALE GENOMIC DNA]</scope>
    <source>
        <strain evidence="8 9">DSM 103923</strain>
    </source>
</reference>
<evidence type="ECO:0000256" key="4">
    <source>
        <dbReference type="ARBA" id="ARBA00023172"/>
    </source>
</evidence>
<dbReference type="CDD" id="cd00796">
    <property type="entry name" value="INT_Rci_Hp1_C"/>
    <property type="match status" value="1"/>
</dbReference>
<evidence type="ECO:0000256" key="5">
    <source>
        <dbReference type="PROSITE-ProRule" id="PRU01248"/>
    </source>
</evidence>
<dbReference type="AlphaFoldDB" id="A0A4R3JUI5"/>
<dbReference type="OrthoDB" id="662444at2"/>
<dbReference type="Proteomes" id="UP000295135">
    <property type="component" value="Unassembled WGS sequence"/>
</dbReference>
<dbReference type="InterPro" id="IPR010998">
    <property type="entry name" value="Integrase_recombinase_N"/>
</dbReference>
<evidence type="ECO:0000256" key="1">
    <source>
        <dbReference type="ARBA" id="ARBA00008857"/>
    </source>
</evidence>
<evidence type="ECO:0000259" key="7">
    <source>
        <dbReference type="PROSITE" id="PS51900"/>
    </source>
</evidence>
<dbReference type="EMBL" id="SLZY01000009">
    <property type="protein sequence ID" value="TCS71477.1"/>
    <property type="molecule type" value="Genomic_DNA"/>
</dbReference>
<dbReference type="InterPro" id="IPR002104">
    <property type="entry name" value="Integrase_catalytic"/>
</dbReference>
<dbReference type="GO" id="GO:0003677">
    <property type="term" value="F:DNA binding"/>
    <property type="evidence" value="ECO:0007669"/>
    <property type="project" value="UniProtKB-UniRule"/>
</dbReference>
<dbReference type="PANTHER" id="PTHR30349:SF64">
    <property type="entry name" value="PROPHAGE INTEGRASE INTD-RELATED"/>
    <property type="match status" value="1"/>
</dbReference>
<comment type="similarity">
    <text evidence="1">Belongs to the 'phage' integrase family.</text>
</comment>
<proteinExistence type="inferred from homology"/>
<dbReference type="Gene3D" id="1.10.150.130">
    <property type="match status" value="1"/>
</dbReference>
<evidence type="ECO:0000313" key="9">
    <source>
        <dbReference type="Proteomes" id="UP000295135"/>
    </source>
</evidence>
<protein>
    <submittedName>
        <fullName evidence="8">Site-specific recombinase XerD</fullName>
    </submittedName>
</protein>
<keyword evidence="4" id="KW-0233">DNA recombination</keyword>
<evidence type="ECO:0000259" key="6">
    <source>
        <dbReference type="PROSITE" id="PS51898"/>
    </source>
</evidence>
<dbReference type="Gene3D" id="1.10.443.10">
    <property type="entry name" value="Intergrase catalytic core"/>
    <property type="match status" value="1"/>
</dbReference>
<dbReference type="PROSITE" id="PS51900">
    <property type="entry name" value="CB"/>
    <property type="match status" value="1"/>
</dbReference>
<dbReference type="InterPro" id="IPR013762">
    <property type="entry name" value="Integrase-like_cat_sf"/>
</dbReference>
<keyword evidence="9" id="KW-1185">Reference proteome</keyword>
<comment type="caution">
    <text evidence="8">The sequence shown here is derived from an EMBL/GenBank/DDBJ whole genome shotgun (WGS) entry which is preliminary data.</text>
</comment>
<evidence type="ECO:0000256" key="3">
    <source>
        <dbReference type="ARBA" id="ARBA00023125"/>
    </source>
</evidence>
<dbReference type="GO" id="GO:0006310">
    <property type="term" value="P:DNA recombination"/>
    <property type="evidence" value="ECO:0007669"/>
    <property type="project" value="UniProtKB-KW"/>
</dbReference>
<gene>
    <name evidence="8" type="ORF">EDC61_10922</name>
</gene>
<dbReference type="InterPro" id="IPR011010">
    <property type="entry name" value="DNA_brk_join_enz"/>
</dbReference>
<dbReference type="SUPFAM" id="SSF56349">
    <property type="entry name" value="DNA breaking-rejoining enzymes"/>
    <property type="match status" value="1"/>
</dbReference>
<sequence length="340" mass="39618">MSLYKRKDSSVWWIKLRHAGKVIQRSTGTDDKLKAQEYHDRLKASLWEQVRLGAKPRRTWQEAVVRWLSETADKRTHREDVRKLKWLHPFLGALHLDEITLDVIDQIKAARLKEGSKSTANRYLALVRSILIRSRDEWEWLDKVPKVKLFKEPEGRERALTPEQARRLLEVLPAHQRDVVTFALLTGLRQSNVLGLQWSQVDLERRFAWIEGWQSKNRRPIPVPLSEEAVMVLLRQVGKHPEKVFTFNGKPIKQANTKAWQEARKRAGIEDFRWHDLRHTWATWHRQAGTPTHELQRLGGWRTASMVERYAHHAPDQLAAAPARLNAVIGGYDLATVGQK</sequence>
<dbReference type="PROSITE" id="PS51898">
    <property type="entry name" value="TYR_RECOMBINASE"/>
    <property type="match status" value="1"/>
</dbReference>
<dbReference type="InterPro" id="IPR050090">
    <property type="entry name" value="Tyrosine_recombinase_XerCD"/>
</dbReference>
<accession>A0A4R3JUI5</accession>
<evidence type="ECO:0000313" key="8">
    <source>
        <dbReference type="EMBL" id="TCS71477.1"/>
    </source>
</evidence>
<keyword evidence="2" id="KW-0229">DNA integration</keyword>
<keyword evidence="3 5" id="KW-0238">DNA-binding</keyword>
<dbReference type="InterPro" id="IPR044068">
    <property type="entry name" value="CB"/>
</dbReference>
<feature type="domain" description="Core-binding (CB)" evidence="7">
    <location>
        <begin position="58"/>
        <end position="135"/>
    </location>
</feature>
<dbReference type="Pfam" id="PF00589">
    <property type="entry name" value="Phage_integrase"/>
    <property type="match status" value="1"/>
</dbReference>